<reference evidence="3" key="1">
    <citation type="submission" date="2023-07" db="EMBL/GenBank/DDBJ databases">
        <title>draft genome sequence of fig (Ficus carica).</title>
        <authorList>
            <person name="Takahashi T."/>
            <person name="Nishimura K."/>
        </authorList>
    </citation>
    <scope>NUCLEOTIDE SEQUENCE</scope>
</reference>
<dbReference type="InterPro" id="IPR036397">
    <property type="entry name" value="RNaseH_sf"/>
</dbReference>
<dbReference type="CDD" id="cd06222">
    <property type="entry name" value="RNase_H_like"/>
    <property type="match status" value="1"/>
</dbReference>
<dbReference type="SUPFAM" id="SSF56219">
    <property type="entry name" value="DNase I-like"/>
    <property type="match status" value="1"/>
</dbReference>
<dbReference type="EMBL" id="BTGU01000065">
    <property type="protein sequence ID" value="GMN56727.1"/>
    <property type="molecule type" value="Genomic_DNA"/>
</dbReference>
<evidence type="ECO:0000259" key="1">
    <source>
        <dbReference type="Pfam" id="PF13456"/>
    </source>
</evidence>
<dbReference type="InterPro" id="IPR012337">
    <property type="entry name" value="RNaseH-like_sf"/>
</dbReference>
<dbReference type="Gene3D" id="3.60.10.10">
    <property type="entry name" value="Endonuclease/exonuclease/phosphatase"/>
    <property type="match status" value="1"/>
</dbReference>
<dbReference type="Proteomes" id="UP001187192">
    <property type="component" value="Unassembled WGS sequence"/>
</dbReference>
<dbReference type="InterPro" id="IPR002156">
    <property type="entry name" value="RNaseH_domain"/>
</dbReference>
<organism evidence="3 4">
    <name type="scientific">Ficus carica</name>
    <name type="common">Common fig</name>
    <dbReference type="NCBI Taxonomy" id="3494"/>
    <lineage>
        <taxon>Eukaryota</taxon>
        <taxon>Viridiplantae</taxon>
        <taxon>Streptophyta</taxon>
        <taxon>Embryophyta</taxon>
        <taxon>Tracheophyta</taxon>
        <taxon>Spermatophyta</taxon>
        <taxon>Magnoliopsida</taxon>
        <taxon>eudicotyledons</taxon>
        <taxon>Gunneridae</taxon>
        <taxon>Pentapetalae</taxon>
        <taxon>rosids</taxon>
        <taxon>fabids</taxon>
        <taxon>Rosales</taxon>
        <taxon>Moraceae</taxon>
        <taxon>Ficeae</taxon>
        <taxon>Ficus</taxon>
    </lineage>
</organism>
<dbReference type="InterPro" id="IPR052929">
    <property type="entry name" value="RNase_H-like_EbsB-rel"/>
</dbReference>
<dbReference type="Pfam" id="PF13456">
    <property type="entry name" value="RVT_3"/>
    <property type="match status" value="1"/>
</dbReference>
<dbReference type="PANTHER" id="PTHR47074">
    <property type="entry name" value="BNAC02G40300D PROTEIN"/>
    <property type="match status" value="1"/>
</dbReference>
<dbReference type="SUPFAM" id="SSF53098">
    <property type="entry name" value="Ribonuclease H-like"/>
    <property type="match status" value="1"/>
</dbReference>
<proteinExistence type="predicted"/>
<dbReference type="Pfam" id="PF13966">
    <property type="entry name" value="zf-RVT"/>
    <property type="match status" value="1"/>
</dbReference>
<protein>
    <submittedName>
        <fullName evidence="3">Uncharacterized protein</fullName>
    </submittedName>
</protein>
<dbReference type="GO" id="GO:0003676">
    <property type="term" value="F:nucleic acid binding"/>
    <property type="evidence" value="ECO:0007669"/>
    <property type="project" value="InterPro"/>
</dbReference>
<evidence type="ECO:0000313" key="3">
    <source>
        <dbReference type="EMBL" id="GMN56727.1"/>
    </source>
</evidence>
<evidence type="ECO:0000313" key="4">
    <source>
        <dbReference type="Proteomes" id="UP001187192"/>
    </source>
</evidence>
<evidence type="ECO:0000259" key="2">
    <source>
        <dbReference type="Pfam" id="PF13966"/>
    </source>
</evidence>
<dbReference type="InterPro" id="IPR036691">
    <property type="entry name" value="Endo/exonu/phosph_ase_sf"/>
</dbReference>
<name>A0AA88DHE4_FICCA</name>
<comment type="caution">
    <text evidence="3">The sequence shown here is derived from an EMBL/GenBank/DDBJ whole genome shotgun (WGS) entry which is preliminary data.</text>
</comment>
<feature type="domain" description="RNase H type-1" evidence="1">
    <location>
        <begin position="615"/>
        <end position="735"/>
    </location>
</feature>
<keyword evidence="4" id="KW-1185">Reference proteome</keyword>
<dbReference type="Gene3D" id="3.30.420.10">
    <property type="entry name" value="Ribonuclease H-like superfamily/Ribonuclease H"/>
    <property type="match status" value="1"/>
</dbReference>
<dbReference type="GO" id="GO:0004523">
    <property type="term" value="F:RNA-DNA hybrid ribonuclease activity"/>
    <property type="evidence" value="ECO:0007669"/>
    <property type="project" value="InterPro"/>
</dbReference>
<feature type="domain" description="Reverse transcriptase zinc-binding" evidence="2">
    <location>
        <begin position="420"/>
        <end position="513"/>
    </location>
</feature>
<gene>
    <name evidence="3" type="ORF">TIFTF001_025835</name>
</gene>
<dbReference type="InterPro" id="IPR044730">
    <property type="entry name" value="RNase_H-like_dom_plant"/>
</dbReference>
<sequence>MTVHIEQRDLGVRNALKRDNKNNNISSPGIALAEDMHVPSHVSGISRLNETVSFVKNPNVVGFHVNSSSSSPKPEVVLPISGNMHGNVHVEEKAADGFVFSTRVVEPIKRSAGKWKKEARLKGASGGGSSSVMQSKLVKRKVDVELGRSGGLALLWRDTWQVRFRSSSCSHIDVDVISEFGDKWQFTGFYGPPKKKARRHAWELLKRLRPHPEVPWVCGGDFNEILNPSEAAGGGERALNETWIFREALDGWRLKFRRAKVAVLDYWGSDHRAILLQLAPMRRKNFKFKPCGFRFEPLWVKHQECSRIVEDSWKTLHLDGSPSRLVSGLTSCAGTLRRWGSRIFGNIPRKVARLQQSVEAFHKGPRDCESMVRIRETKKEFDKTFILSGNNEDACGRGIVEGITAGGDKWAWHFDSEGLYMVRSGYRAIMESKRSESSSTDSSDVLWWRKLWSLPIPPKARLFVWRAFHETLPTMVSLNHRGIDCDVTCPRCTDVMESCSHAILDCPISQTVWRMSRFWKVIEKMRTMSFADFLQVTLLEVTLEDLALVCWLAWKLWCERNKVVHGGEEGDPQAIFDMSIASFGEWQALHRAPIQSQTVGSDAWSPPQSGYLKLNIDASVFPSSDHIGIGAAIRDDKGSILGAVAKSVEGSFSPFVAKCLVLREGLRFAKEIECANIKVETDAINVVSAVVDNRELSMEGPILEDVKQLLAQLRSTCIHHIGRSANYVAHLLARFGFNSNCINVWISETLSVVCNAVSIDAIA</sequence>
<dbReference type="InterPro" id="IPR026960">
    <property type="entry name" value="RVT-Znf"/>
</dbReference>
<dbReference type="PANTHER" id="PTHR47074:SF11">
    <property type="entry name" value="REVERSE TRANSCRIPTASE-LIKE PROTEIN"/>
    <property type="match status" value="1"/>
</dbReference>
<accession>A0AA88DHE4</accession>
<dbReference type="AlphaFoldDB" id="A0AA88DHE4"/>